<proteinExistence type="predicted"/>
<dbReference type="PANTHER" id="PTHR30404:SF0">
    <property type="entry name" value="N-ACETYLMURAMOYL-L-ALANINE AMIDASE AMIC"/>
    <property type="match status" value="1"/>
</dbReference>
<dbReference type="Pfam" id="PF01520">
    <property type="entry name" value="Amidase_3"/>
    <property type="match status" value="1"/>
</dbReference>
<dbReference type="InterPro" id="IPR036366">
    <property type="entry name" value="PGBDSf"/>
</dbReference>
<dbReference type="SUPFAM" id="SSF47090">
    <property type="entry name" value="PGBD-like"/>
    <property type="match status" value="2"/>
</dbReference>
<evidence type="ECO:0000256" key="2">
    <source>
        <dbReference type="SAM" id="MobiDB-lite"/>
    </source>
</evidence>
<dbReference type="HOGENOM" id="CLU_049583_0_0_11"/>
<dbReference type="GO" id="GO:0030288">
    <property type="term" value="C:outer membrane-bounded periplasmic space"/>
    <property type="evidence" value="ECO:0007669"/>
    <property type="project" value="TreeGrafter"/>
</dbReference>
<dbReference type="EC" id="3.5.1.28" evidence="4"/>
<dbReference type="GO" id="GO:0009253">
    <property type="term" value="P:peptidoglycan catabolic process"/>
    <property type="evidence" value="ECO:0007669"/>
    <property type="project" value="InterPro"/>
</dbReference>
<reference evidence="4 5" key="1">
    <citation type="journal article" date="2011" name="BMC Genomics">
        <title>Complete genome sequence of Corynebacterium variabile DSM 44702 isolated from the surface of smear-ripened cheeses and insights into cheese ripening and flavor generation.</title>
        <authorList>
            <person name="Schroeder J."/>
            <person name="Maus I."/>
            <person name="Trost E."/>
            <person name="Tauch A."/>
        </authorList>
    </citation>
    <scope>NUCLEOTIDE SEQUENCE [LARGE SCALE GENOMIC DNA]</scope>
    <source>
        <strain evidence="5">DSM 44702 / JCM 12073 / NCIMB 30131</strain>
    </source>
</reference>
<feature type="region of interest" description="Disordered" evidence="2">
    <location>
        <begin position="1"/>
        <end position="59"/>
    </location>
</feature>
<dbReference type="EMBL" id="CP002917">
    <property type="protein sequence ID" value="AEK38370.1"/>
    <property type="molecule type" value="Genomic_DNA"/>
</dbReference>
<dbReference type="GO" id="GO:0008745">
    <property type="term" value="F:N-acetylmuramoyl-L-alanine amidase activity"/>
    <property type="evidence" value="ECO:0007669"/>
    <property type="project" value="UniProtKB-EC"/>
</dbReference>
<dbReference type="InterPro" id="IPR050695">
    <property type="entry name" value="N-acetylmuramoyl_amidase_3"/>
</dbReference>
<evidence type="ECO:0000313" key="5">
    <source>
        <dbReference type="Proteomes" id="UP000006659"/>
    </source>
</evidence>
<name>G0HIA8_CORVD</name>
<dbReference type="InterPro" id="IPR002477">
    <property type="entry name" value="Peptidoglycan-bd-like"/>
</dbReference>
<dbReference type="Gene3D" id="3.40.630.40">
    <property type="entry name" value="Zn-dependent exopeptidases"/>
    <property type="match status" value="1"/>
</dbReference>
<protein>
    <submittedName>
        <fullName evidence="4">Putative hydrolase</fullName>
        <ecNumber evidence="4">3.5.1.28</ecNumber>
    </submittedName>
</protein>
<dbReference type="InterPro" id="IPR036365">
    <property type="entry name" value="PGBD-like_sf"/>
</dbReference>
<accession>G0HIA8</accession>
<dbReference type="SMART" id="SM00646">
    <property type="entry name" value="Ami_3"/>
    <property type="match status" value="1"/>
</dbReference>
<dbReference type="eggNOG" id="COG3409">
    <property type="taxonomic scope" value="Bacteria"/>
</dbReference>
<sequence>MTDGPRWPRSTWKRSDFSPRCTRSCPSRHCSSSTRARRSRSSTVSSRRRSSPTRSTPWSERQDIAAVYDEVYKLGDRGPRVAEVRGTLARLGFIDGFAGDATGEANQRWRPEDETFDEGLDSALRGFQQHRGIIADGHITEGTLRALREASYSLGARVLSLQGPGHYLVGDDVAELQGHLHDLGFFTSRIDGHFGPMTHDAVAAYQLNAGLNPDGIVGPATLRALSYLGRRITGGSPQAIREREQIRAAGPQLTGKRVVLDPGFGGSDTGSIVRGPYGDIAEEEILWDLATRTEGRMIAAGMETILSRPRTDNPSNLERTSMANAFGADLMISLRCDWYPNDKASGAATFYYGSEAGASSMTGERLAGIIQREVTARTALGDNRPHGRTWDVLRTTKMPTVQLDAGYITNPGDVAQLTNPDTRDAIAEAIVVAVKRLYMFDKDVAETGQYSFSELLAEEGRL</sequence>
<evidence type="ECO:0000256" key="1">
    <source>
        <dbReference type="ARBA" id="ARBA00022801"/>
    </source>
</evidence>
<dbReference type="STRING" id="858619.CVAR_3027"/>
<dbReference type="Proteomes" id="UP000006659">
    <property type="component" value="Chromosome"/>
</dbReference>
<dbReference type="eggNOG" id="COG0860">
    <property type="taxonomic scope" value="Bacteria"/>
</dbReference>
<dbReference type="PANTHER" id="PTHR30404">
    <property type="entry name" value="N-ACETYLMURAMOYL-L-ALANINE AMIDASE"/>
    <property type="match status" value="1"/>
</dbReference>
<dbReference type="Gene3D" id="1.10.101.10">
    <property type="entry name" value="PGBD-like superfamily/PGBD"/>
    <property type="match status" value="2"/>
</dbReference>
<evidence type="ECO:0000259" key="3">
    <source>
        <dbReference type="SMART" id="SM00646"/>
    </source>
</evidence>
<keyword evidence="1 4" id="KW-0378">Hydrolase</keyword>
<dbReference type="AlphaFoldDB" id="G0HIA8"/>
<dbReference type="InterPro" id="IPR002508">
    <property type="entry name" value="MurNAc-LAA_cat"/>
</dbReference>
<evidence type="ECO:0000313" key="4">
    <source>
        <dbReference type="EMBL" id="AEK38370.1"/>
    </source>
</evidence>
<feature type="domain" description="MurNAc-LAA" evidence="3">
    <location>
        <begin position="320"/>
        <end position="435"/>
    </location>
</feature>
<dbReference type="SUPFAM" id="SSF53187">
    <property type="entry name" value="Zn-dependent exopeptidases"/>
    <property type="match status" value="1"/>
</dbReference>
<dbReference type="CDD" id="cd02696">
    <property type="entry name" value="MurNAc-LAA"/>
    <property type="match status" value="1"/>
</dbReference>
<dbReference type="Pfam" id="PF01471">
    <property type="entry name" value="PG_binding_1"/>
    <property type="match status" value="2"/>
</dbReference>
<dbReference type="KEGG" id="cva:CVAR_3027"/>
<feature type="compositionally biased region" description="Basic residues" evidence="2">
    <location>
        <begin position="35"/>
        <end position="51"/>
    </location>
</feature>
<gene>
    <name evidence="4" type="primary">cwlM</name>
    <name evidence="4" type="ordered locus">CVAR_3027</name>
</gene>
<organism evidence="4 5">
    <name type="scientific">Corynebacterium variabile (strain DSM 44702 / CIP 107183 / JCM 12073 / NCIMB 30131)</name>
    <name type="common">Corynebacterium mooreparkense</name>
    <dbReference type="NCBI Taxonomy" id="858619"/>
    <lineage>
        <taxon>Bacteria</taxon>
        <taxon>Bacillati</taxon>
        <taxon>Actinomycetota</taxon>
        <taxon>Actinomycetes</taxon>
        <taxon>Mycobacteriales</taxon>
        <taxon>Corynebacteriaceae</taxon>
        <taxon>Corynebacterium</taxon>
    </lineage>
</organism>